<dbReference type="Proteomes" id="UP000254968">
    <property type="component" value="Unassembled WGS sequence"/>
</dbReference>
<evidence type="ECO:0000259" key="11">
    <source>
        <dbReference type="Pfam" id="PF05134"/>
    </source>
</evidence>
<dbReference type="NCBIfam" id="TIGR01709">
    <property type="entry name" value="typeII_sec_gspL"/>
    <property type="match status" value="1"/>
</dbReference>
<dbReference type="Gene3D" id="3.30.1360.100">
    <property type="entry name" value="General secretion pathway protein M, EpsM"/>
    <property type="match status" value="1"/>
</dbReference>
<evidence type="ECO:0000259" key="12">
    <source>
        <dbReference type="Pfam" id="PF12693"/>
    </source>
</evidence>
<evidence type="ECO:0000256" key="6">
    <source>
        <dbReference type="ARBA" id="ARBA00022692"/>
    </source>
</evidence>
<organism evidence="13 14">
    <name type="scientific">Legionella beliardensis</name>
    <dbReference type="NCBI Taxonomy" id="91822"/>
    <lineage>
        <taxon>Bacteria</taxon>
        <taxon>Pseudomonadati</taxon>
        <taxon>Pseudomonadota</taxon>
        <taxon>Gammaproteobacteria</taxon>
        <taxon>Legionellales</taxon>
        <taxon>Legionellaceae</taxon>
        <taxon>Legionella</taxon>
    </lineage>
</organism>
<dbReference type="GO" id="GO:0015628">
    <property type="term" value="P:protein secretion by the type II secretion system"/>
    <property type="evidence" value="ECO:0007669"/>
    <property type="project" value="InterPro"/>
</dbReference>
<keyword evidence="8" id="KW-1133">Transmembrane helix</keyword>
<evidence type="ECO:0000256" key="8">
    <source>
        <dbReference type="ARBA" id="ARBA00022989"/>
    </source>
</evidence>
<comment type="subcellular location">
    <subcellularLocation>
        <location evidence="1">Cell inner membrane</location>
        <topology evidence="1">Single-pass membrane protein</topology>
    </subcellularLocation>
</comment>
<keyword evidence="4" id="KW-1003">Cell membrane</keyword>
<dbReference type="RefSeq" id="WP_115303038.1">
    <property type="nucleotide sequence ID" value="NZ_CAAAHO010000002.1"/>
</dbReference>
<protein>
    <recommendedName>
        <fullName evidence="10">Type II secretion system protein L</fullName>
        <shortName evidence="10">T2SS protein L</shortName>
    </recommendedName>
</protein>
<evidence type="ECO:0000256" key="2">
    <source>
        <dbReference type="ARBA" id="ARBA00005318"/>
    </source>
</evidence>
<proteinExistence type="inferred from homology"/>
<keyword evidence="5" id="KW-0997">Cell inner membrane</keyword>
<dbReference type="AlphaFoldDB" id="A0A378I3T4"/>
<evidence type="ECO:0000313" key="14">
    <source>
        <dbReference type="Proteomes" id="UP000254968"/>
    </source>
</evidence>
<sequence>MSTCFLFIKHLTDEGCLSLSLNTQGILDAPLAQRSFSEIQQLQATAKTIVVDSAEHFSFHQIELAWLPEKKARVAVPYALEEKLAEPVEELHFCFNKHYYEQGHYLIVVCKKNYLANILNKLDTYNIRIDFFTLDWFALAHNEACFLDHYLLVRDNSKFNGLLSLELAPVYLEQIPPDLTLYTFNNDTPPIMLPQSQLIDEEPLVWVAKRLKTHHPINLCQGQFTHDSTAKKVKKWYYAAAAMSLLWLISLITLNSIKIHSLNTQLSAVDAQIATIYRQFFPQAQQVLSPRFRIGQLLKGSTDTDNNFWLLLNSLTQALANNNSTIEQLRFQNQIMQVTVISQDFKALEGLQINLQRKRINVKQTQASSKDNQVIGVLELNL</sequence>
<keyword evidence="14" id="KW-1185">Reference proteome</keyword>
<dbReference type="CDD" id="cd24017">
    <property type="entry name" value="ASKHA_T2SSL_N"/>
    <property type="match status" value="1"/>
</dbReference>
<reference evidence="13 14" key="1">
    <citation type="submission" date="2018-06" db="EMBL/GenBank/DDBJ databases">
        <authorList>
            <consortium name="Pathogen Informatics"/>
            <person name="Doyle S."/>
        </authorList>
    </citation>
    <scope>NUCLEOTIDE SEQUENCE [LARGE SCALE GENOMIC DNA]</scope>
    <source>
        <strain evidence="13 14">NCTC13315</strain>
    </source>
</reference>
<dbReference type="OrthoDB" id="7011844at2"/>
<keyword evidence="3 10" id="KW-0813">Transport</keyword>
<comment type="similarity">
    <text evidence="2 10">Belongs to the GSP L family.</text>
</comment>
<evidence type="ECO:0000256" key="7">
    <source>
        <dbReference type="ARBA" id="ARBA00022927"/>
    </source>
</evidence>
<evidence type="ECO:0000256" key="10">
    <source>
        <dbReference type="PIRNR" id="PIRNR015761"/>
    </source>
</evidence>
<evidence type="ECO:0000256" key="4">
    <source>
        <dbReference type="ARBA" id="ARBA00022475"/>
    </source>
</evidence>
<dbReference type="SUPFAM" id="SSF53067">
    <property type="entry name" value="Actin-like ATPase domain"/>
    <property type="match status" value="1"/>
</dbReference>
<dbReference type="GO" id="GO:0015627">
    <property type="term" value="C:type II protein secretion system complex"/>
    <property type="evidence" value="ECO:0007669"/>
    <property type="project" value="InterPro"/>
</dbReference>
<dbReference type="InterPro" id="IPR043129">
    <property type="entry name" value="ATPase_NBD"/>
</dbReference>
<evidence type="ECO:0000256" key="3">
    <source>
        <dbReference type="ARBA" id="ARBA00022448"/>
    </source>
</evidence>
<keyword evidence="9" id="KW-0472">Membrane</keyword>
<evidence type="ECO:0000256" key="9">
    <source>
        <dbReference type="ARBA" id="ARBA00023136"/>
    </source>
</evidence>
<dbReference type="Gene3D" id="3.30.420.380">
    <property type="match status" value="1"/>
</dbReference>
<evidence type="ECO:0000256" key="5">
    <source>
        <dbReference type="ARBA" id="ARBA00022519"/>
    </source>
</evidence>
<keyword evidence="6" id="KW-0812">Transmembrane</keyword>
<dbReference type="GO" id="GO:0009276">
    <property type="term" value="C:Gram-negative-bacterium-type cell wall"/>
    <property type="evidence" value="ECO:0007669"/>
    <property type="project" value="InterPro"/>
</dbReference>
<dbReference type="GO" id="GO:0005886">
    <property type="term" value="C:plasma membrane"/>
    <property type="evidence" value="ECO:0007669"/>
    <property type="project" value="UniProtKB-SubCell"/>
</dbReference>
<gene>
    <name evidence="13" type="primary">epsL</name>
    <name evidence="13" type="ORF">NCTC13315_01901</name>
</gene>
<accession>A0A378I3T4</accession>
<feature type="domain" description="GspL periplasmic" evidence="12">
    <location>
        <begin position="234"/>
        <end position="380"/>
    </location>
</feature>
<dbReference type="InterPro" id="IPR007812">
    <property type="entry name" value="T2SS_protein-GspL"/>
</dbReference>
<dbReference type="InterPro" id="IPR024230">
    <property type="entry name" value="GspL_cyto_dom"/>
</dbReference>
<dbReference type="Pfam" id="PF05134">
    <property type="entry name" value="T2SSL"/>
    <property type="match status" value="1"/>
</dbReference>
<dbReference type="EMBL" id="UGNV01000001">
    <property type="protein sequence ID" value="STX29361.1"/>
    <property type="molecule type" value="Genomic_DNA"/>
</dbReference>
<name>A0A378I3T4_9GAMM</name>
<dbReference type="PIRSF" id="PIRSF015761">
    <property type="entry name" value="Protein_L"/>
    <property type="match status" value="1"/>
</dbReference>
<comment type="function">
    <text evidence="10">Inner membrane component of the type II secretion system required for the energy-dependent secretion of extracellular factors such as proteases and toxins from the periplasm.</text>
</comment>
<dbReference type="InterPro" id="IPR025691">
    <property type="entry name" value="GspL_pp_dom"/>
</dbReference>
<feature type="domain" description="GspL cytoplasmic actin-ATPase-like" evidence="11">
    <location>
        <begin position="44"/>
        <end position="225"/>
    </location>
</feature>
<evidence type="ECO:0000313" key="13">
    <source>
        <dbReference type="EMBL" id="STX29361.1"/>
    </source>
</evidence>
<keyword evidence="7 10" id="KW-0653">Protein transport</keyword>
<evidence type="ECO:0000256" key="1">
    <source>
        <dbReference type="ARBA" id="ARBA00004377"/>
    </source>
</evidence>
<dbReference type="Pfam" id="PF12693">
    <property type="entry name" value="GspL_C"/>
    <property type="match status" value="1"/>
</dbReference>